<organism evidence="2">
    <name type="scientific">Selaginella moellendorffii</name>
    <name type="common">Spikemoss</name>
    <dbReference type="NCBI Taxonomy" id="88036"/>
    <lineage>
        <taxon>Eukaryota</taxon>
        <taxon>Viridiplantae</taxon>
        <taxon>Streptophyta</taxon>
        <taxon>Embryophyta</taxon>
        <taxon>Tracheophyta</taxon>
        <taxon>Lycopodiopsida</taxon>
        <taxon>Selaginellales</taxon>
        <taxon>Selaginellaceae</taxon>
        <taxon>Selaginella</taxon>
    </lineage>
</organism>
<name>D8SL85_SELML</name>
<protein>
    <submittedName>
        <fullName evidence="1">Uncharacterized protein</fullName>
    </submittedName>
</protein>
<dbReference type="AlphaFoldDB" id="D8SL85"/>
<dbReference type="EMBL" id="GL377626">
    <property type="protein sequence ID" value="EFJ14610.1"/>
    <property type="molecule type" value="Genomic_DNA"/>
</dbReference>
<dbReference type="KEGG" id="smo:SELMODRAFT_423303"/>
<evidence type="ECO:0000313" key="2">
    <source>
        <dbReference type="Proteomes" id="UP000001514"/>
    </source>
</evidence>
<dbReference type="InterPro" id="IPR033275">
    <property type="entry name" value="MARCH-like"/>
</dbReference>
<keyword evidence="2" id="KW-1185">Reference proteome</keyword>
<evidence type="ECO:0000313" key="1">
    <source>
        <dbReference type="EMBL" id="EFJ14610.1"/>
    </source>
</evidence>
<dbReference type="Gramene" id="EFJ14610">
    <property type="protein sequence ID" value="EFJ14610"/>
    <property type="gene ID" value="SELMODRAFT_423303"/>
</dbReference>
<dbReference type="HOGENOM" id="CLU_1858717_0_0_1"/>
<proteinExistence type="predicted"/>
<dbReference type="STRING" id="88036.D8SL85"/>
<sequence length="138" mass="15962">MLLAAMESKTCWLCSLLSTHRYRETRCWFGQIPFPSEWNQLIAADPKPVFHVQQHHHHHKDHFAKPPSLKSQQGKSRIWDAKDEAGNPEIPCSCCGRLKHWCNEKEDTICEIFQQPFKCYTAPIQSPAALIALYLMTT</sequence>
<gene>
    <name evidence="1" type="ORF">SELMODRAFT_423303</name>
</gene>
<dbReference type="Proteomes" id="UP000001514">
    <property type="component" value="Unassembled WGS sequence"/>
</dbReference>
<dbReference type="PANTHER" id="PTHR23012">
    <property type="entry name" value="RING/FYVE/PHD ZINC FINGER DOMAIN-CONTAINING"/>
    <property type="match status" value="1"/>
</dbReference>
<dbReference type="GO" id="GO:0004842">
    <property type="term" value="F:ubiquitin-protein transferase activity"/>
    <property type="evidence" value="ECO:0000318"/>
    <property type="project" value="GO_Central"/>
</dbReference>
<accession>D8SL85</accession>
<reference evidence="1 2" key="1">
    <citation type="journal article" date="2011" name="Science">
        <title>The Selaginella genome identifies genetic changes associated with the evolution of vascular plants.</title>
        <authorList>
            <person name="Banks J.A."/>
            <person name="Nishiyama T."/>
            <person name="Hasebe M."/>
            <person name="Bowman J.L."/>
            <person name="Gribskov M."/>
            <person name="dePamphilis C."/>
            <person name="Albert V.A."/>
            <person name="Aono N."/>
            <person name="Aoyama T."/>
            <person name="Ambrose B.A."/>
            <person name="Ashton N.W."/>
            <person name="Axtell M.J."/>
            <person name="Barker E."/>
            <person name="Barker M.S."/>
            <person name="Bennetzen J.L."/>
            <person name="Bonawitz N.D."/>
            <person name="Chapple C."/>
            <person name="Cheng C."/>
            <person name="Correa L.G."/>
            <person name="Dacre M."/>
            <person name="DeBarry J."/>
            <person name="Dreyer I."/>
            <person name="Elias M."/>
            <person name="Engstrom E.M."/>
            <person name="Estelle M."/>
            <person name="Feng L."/>
            <person name="Finet C."/>
            <person name="Floyd S.K."/>
            <person name="Frommer W.B."/>
            <person name="Fujita T."/>
            <person name="Gramzow L."/>
            <person name="Gutensohn M."/>
            <person name="Harholt J."/>
            <person name="Hattori M."/>
            <person name="Heyl A."/>
            <person name="Hirai T."/>
            <person name="Hiwatashi Y."/>
            <person name="Ishikawa M."/>
            <person name="Iwata M."/>
            <person name="Karol K.G."/>
            <person name="Koehler B."/>
            <person name="Kolukisaoglu U."/>
            <person name="Kubo M."/>
            <person name="Kurata T."/>
            <person name="Lalonde S."/>
            <person name="Li K."/>
            <person name="Li Y."/>
            <person name="Litt A."/>
            <person name="Lyons E."/>
            <person name="Manning G."/>
            <person name="Maruyama T."/>
            <person name="Michael T.P."/>
            <person name="Mikami K."/>
            <person name="Miyazaki S."/>
            <person name="Morinaga S."/>
            <person name="Murata T."/>
            <person name="Mueller-Roeber B."/>
            <person name="Nelson D.R."/>
            <person name="Obara M."/>
            <person name="Oguri Y."/>
            <person name="Olmstead R.G."/>
            <person name="Onodera N."/>
            <person name="Petersen B.L."/>
            <person name="Pils B."/>
            <person name="Prigge M."/>
            <person name="Rensing S.A."/>
            <person name="Riano-Pachon D.M."/>
            <person name="Roberts A.W."/>
            <person name="Sato Y."/>
            <person name="Scheller H.V."/>
            <person name="Schulz B."/>
            <person name="Schulz C."/>
            <person name="Shakirov E.V."/>
            <person name="Shibagaki N."/>
            <person name="Shinohara N."/>
            <person name="Shippen D.E."/>
            <person name="Soerensen I."/>
            <person name="Sotooka R."/>
            <person name="Sugimoto N."/>
            <person name="Sugita M."/>
            <person name="Sumikawa N."/>
            <person name="Tanurdzic M."/>
            <person name="Theissen G."/>
            <person name="Ulvskov P."/>
            <person name="Wakazuki S."/>
            <person name="Weng J.K."/>
            <person name="Willats W.W."/>
            <person name="Wipf D."/>
            <person name="Wolf P.G."/>
            <person name="Yang L."/>
            <person name="Zimmer A.D."/>
            <person name="Zhu Q."/>
            <person name="Mitros T."/>
            <person name="Hellsten U."/>
            <person name="Loque D."/>
            <person name="Otillar R."/>
            <person name="Salamov A."/>
            <person name="Schmutz J."/>
            <person name="Shapiro H."/>
            <person name="Lindquist E."/>
            <person name="Lucas S."/>
            <person name="Rokhsar D."/>
            <person name="Grigoriev I.V."/>
        </authorList>
    </citation>
    <scope>NUCLEOTIDE SEQUENCE [LARGE SCALE GENOMIC DNA]</scope>
</reference>
<dbReference type="InParanoid" id="D8SL85"/>
<dbReference type="GO" id="GO:0016020">
    <property type="term" value="C:membrane"/>
    <property type="evidence" value="ECO:0000318"/>
    <property type="project" value="GO_Central"/>
</dbReference>
<dbReference type="PANTHER" id="PTHR23012:SF215">
    <property type="entry name" value="RING_FYVE_PHD ZINC FINGER SUPERFAMILY PROTEIN"/>
    <property type="match status" value="1"/>
</dbReference>
<dbReference type="GO" id="GO:0016567">
    <property type="term" value="P:protein ubiquitination"/>
    <property type="evidence" value="ECO:0000318"/>
    <property type="project" value="GO_Central"/>
</dbReference>